<feature type="domain" description="Mechanosensitive ion channel MscS" evidence="7">
    <location>
        <begin position="110"/>
        <end position="160"/>
    </location>
</feature>
<keyword evidence="4 6" id="KW-1133">Transmembrane helix</keyword>
<dbReference type="InterPro" id="IPR011066">
    <property type="entry name" value="MscS_channel_C_sf"/>
</dbReference>
<sequence length="260" mass="28050">MRDTLASILAQLNGYGSLIATIIGIMFGGMIAVFALYKLLHSALKPKGTFARFIAVFFGALYVLILVITALVAAQHIGLPVEGLASVAILVVIIAAVVVFFLVPFLPRLPFVPGDMVEVRGEMGIVEAMTAYQVVLRNFDGQTVFIPTPLAMAAPIRNYTAEPRRRIQLDIDLQPGSDIERASELLIGLMQKQDKVLSEPAPSLFVTGVSGEKISMVGFCWAATSDWFAARDTLWRSIAGALDTHADIALAVPRLHVSEA</sequence>
<evidence type="ECO:0000256" key="4">
    <source>
        <dbReference type="ARBA" id="ARBA00022989"/>
    </source>
</evidence>
<dbReference type="PANTHER" id="PTHR30221:SF1">
    <property type="entry name" value="SMALL-CONDUCTANCE MECHANOSENSITIVE CHANNEL"/>
    <property type="match status" value="1"/>
</dbReference>
<keyword evidence="3 6" id="KW-0812">Transmembrane</keyword>
<name>A0A4Z0M314_9GAMM</name>
<evidence type="ECO:0000256" key="6">
    <source>
        <dbReference type="RuleBase" id="RU369025"/>
    </source>
</evidence>
<reference evidence="8 9" key="1">
    <citation type="submission" date="2019-04" db="EMBL/GenBank/DDBJ databases">
        <title>Taxonomy of novel Haliea sp. from mangrove soil of West Coast of India.</title>
        <authorList>
            <person name="Verma A."/>
            <person name="Kumar P."/>
            <person name="Krishnamurthi S."/>
        </authorList>
    </citation>
    <scope>NUCLEOTIDE SEQUENCE [LARGE SCALE GENOMIC DNA]</scope>
    <source>
        <strain evidence="8 9">SAOS-164</strain>
    </source>
</reference>
<dbReference type="InterPro" id="IPR006685">
    <property type="entry name" value="MscS_channel_2nd"/>
</dbReference>
<evidence type="ECO:0000256" key="2">
    <source>
        <dbReference type="ARBA" id="ARBA00022475"/>
    </source>
</evidence>
<feature type="transmembrane region" description="Helical" evidence="6">
    <location>
        <begin position="49"/>
        <end position="72"/>
    </location>
</feature>
<evidence type="ECO:0000313" key="9">
    <source>
        <dbReference type="Proteomes" id="UP000298050"/>
    </source>
</evidence>
<dbReference type="Gene3D" id="2.30.30.60">
    <property type="match status" value="1"/>
</dbReference>
<comment type="subunit">
    <text evidence="6">Homoheptamer.</text>
</comment>
<dbReference type="Proteomes" id="UP000298050">
    <property type="component" value="Unassembled WGS sequence"/>
</dbReference>
<evidence type="ECO:0000256" key="3">
    <source>
        <dbReference type="ARBA" id="ARBA00022692"/>
    </source>
</evidence>
<dbReference type="EMBL" id="SRLE01000006">
    <property type="protein sequence ID" value="TGD73901.1"/>
    <property type="molecule type" value="Genomic_DNA"/>
</dbReference>
<evidence type="ECO:0000313" key="8">
    <source>
        <dbReference type="EMBL" id="TGD73901.1"/>
    </source>
</evidence>
<keyword evidence="6" id="KW-0406">Ion transport</keyword>
<dbReference type="SUPFAM" id="SSF82689">
    <property type="entry name" value="Mechanosensitive channel protein MscS (YggB), C-terminal domain"/>
    <property type="match status" value="1"/>
</dbReference>
<comment type="similarity">
    <text evidence="6">Belongs to the MscS (TC 1.A.23) family.</text>
</comment>
<feature type="transmembrane region" description="Helical" evidence="6">
    <location>
        <begin position="15"/>
        <end position="37"/>
    </location>
</feature>
<keyword evidence="9" id="KW-1185">Reference proteome</keyword>
<dbReference type="OrthoDB" id="5734642at2"/>
<keyword evidence="6" id="KW-0407">Ion channel</keyword>
<keyword evidence="6" id="KW-0997">Cell inner membrane</keyword>
<keyword evidence="5 6" id="KW-0472">Membrane</keyword>
<evidence type="ECO:0000256" key="1">
    <source>
        <dbReference type="ARBA" id="ARBA00004651"/>
    </source>
</evidence>
<feature type="transmembrane region" description="Helical" evidence="6">
    <location>
        <begin position="84"/>
        <end position="106"/>
    </location>
</feature>
<keyword evidence="2" id="KW-1003">Cell membrane</keyword>
<gene>
    <name evidence="8" type="ORF">E4634_07100</name>
</gene>
<organism evidence="8 9">
    <name type="scientific">Mangrovimicrobium sediminis</name>
    <dbReference type="NCBI Taxonomy" id="2562682"/>
    <lineage>
        <taxon>Bacteria</taxon>
        <taxon>Pseudomonadati</taxon>
        <taxon>Pseudomonadota</taxon>
        <taxon>Gammaproteobacteria</taxon>
        <taxon>Cellvibrionales</taxon>
        <taxon>Halieaceae</taxon>
        <taxon>Mangrovimicrobium</taxon>
    </lineage>
</organism>
<protein>
    <recommendedName>
        <fullName evidence="6">Small-conductance mechanosensitive channel</fullName>
    </recommendedName>
</protein>
<comment type="caution">
    <text evidence="8">The sequence shown here is derived from an EMBL/GenBank/DDBJ whole genome shotgun (WGS) entry which is preliminary data.</text>
</comment>
<comment type="caution">
    <text evidence="6">Lacks conserved residue(s) required for the propagation of feature annotation.</text>
</comment>
<dbReference type="AlphaFoldDB" id="A0A4Z0M314"/>
<dbReference type="Gene3D" id="3.30.70.100">
    <property type="match status" value="1"/>
</dbReference>
<dbReference type="InterPro" id="IPR010920">
    <property type="entry name" value="LSM_dom_sf"/>
</dbReference>
<evidence type="ECO:0000256" key="5">
    <source>
        <dbReference type="ARBA" id="ARBA00023136"/>
    </source>
</evidence>
<dbReference type="InterPro" id="IPR023408">
    <property type="entry name" value="MscS_beta-dom_sf"/>
</dbReference>
<dbReference type="GO" id="GO:0005886">
    <property type="term" value="C:plasma membrane"/>
    <property type="evidence" value="ECO:0007669"/>
    <property type="project" value="UniProtKB-SubCell"/>
</dbReference>
<proteinExistence type="inferred from homology"/>
<keyword evidence="6" id="KW-0813">Transport</keyword>
<dbReference type="SUPFAM" id="SSF50182">
    <property type="entry name" value="Sm-like ribonucleoproteins"/>
    <property type="match status" value="1"/>
</dbReference>
<comment type="function">
    <text evidence="6">Mechanosensitive channel that participates in the regulation of osmotic pressure changes within the cell, opening in response to stretch forces in the membrane lipid bilayer, without the need for other proteins. Contributes to normal resistance to hypoosmotic shock. Forms an ion channel of 1.0 nanosiemens conductance with a slight preference for anions.</text>
</comment>
<dbReference type="Pfam" id="PF00924">
    <property type="entry name" value="MS_channel_2nd"/>
    <property type="match status" value="1"/>
</dbReference>
<dbReference type="InterPro" id="IPR045275">
    <property type="entry name" value="MscS_archaea/bacteria_type"/>
</dbReference>
<dbReference type="PANTHER" id="PTHR30221">
    <property type="entry name" value="SMALL-CONDUCTANCE MECHANOSENSITIVE CHANNEL"/>
    <property type="match status" value="1"/>
</dbReference>
<dbReference type="RefSeq" id="WP_135442249.1">
    <property type="nucleotide sequence ID" value="NZ_SRLE01000006.1"/>
</dbReference>
<dbReference type="GO" id="GO:0008381">
    <property type="term" value="F:mechanosensitive monoatomic ion channel activity"/>
    <property type="evidence" value="ECO:0007669"/>
    <property type="project" value="InterPro"/>
</dbReference>
<evidence type="ECO:0000259" key="7">
    <source>
        <dbReference type="Pfam" id="PF00924"/>
    </source>
</evidence>
<comment type="subcellular location">
    <subcellularLocation>
        <location evidence="6">Cell inner membrane</location>
        <topology evidence="6">Multi-pass membrane protein</topology>
    </subcellularLocation>
    <subcellularLocation>
        <location evidence="1">Cell membrane</location>
        <topology evidence="1">Multi-pass membrane protein</topology>
    </subcellularLocation>
</comment>
<accession>A0A4Z0M314</accession>